<dbReference type="InterPro" id="IPR013106">
    <property type="entry name" value="Ig_V-set"/>
</dbReference>
<dbReference type="FunFam" id="2.60.40.10:FF:000370">
    <property type="entry name" value="CMRF35-like molecule 1"/>
    <property type="match status" value="1"/>
</dbReference>
<reference evidence="9 10" key="1">
    <citation type="journal article" date="2018" name="Mol. Genet. Genomics">
        <title>The red deer Cervus elaphus genome CerEla1.0: sequencing, annotating, genes, and chromosomes.</title>
        <authorList>
            <person name="Bana N.A."/>
            <person name="Nyiri A."/>
            <person name="Nagy J."/>
            <person name="Frank K."/>
            <person name="Nagy T."/>
            <person name="Steger V."/>
            <person name="Schiller M."/>
            <person name="Lakatos P."/>
            <person name="Sugar L."/>
            <person name="Horn P."/>
            <person name="Barta E."/>
            <person name="Orosz L."/>
        </authorList>
    </citation>
    <scope>NUCLEOTIDE SEQUENCE [LARGE SCALE GENOMIC DNA]</scope>
    <source>
        <strain evidence="9">Hungarian</strain>
    </source>
</reference>
<keyword evidence="10" id="KW-1185">Reference proteome</keyword>
<dbReference type="InterPro" id="IPR007110">
    <property type="entry name" value="Ig-like_dom"/>
</dbReference>
<evidence type="ECO:0000256" key="1">
    <source>
        <dbReference type="ARBA" id="ARBA00004370"/>
    </source>
</evidence>
<dbReference type="PANTHER" id="PTHR11860:SF103">
    <property type="entry name" value="CMRF35-LIKE MOLECULE 7"/>
    <property type="match status" value="1"/>
</dbReference>
<dbReference type="InterPro" id="IPR050671">
    <property type="entry name" value="CD300_family_receptors"/>
</dbReference>
<dbReference type="Proteomes" id="UP000242450">
    <property type="component" value="Chromosome 5"/>
</dbReference>
<dbReference type="SUPFAM" id="SSF48726">
    <property type="entry name" value="Immunoglobulin"/>
    <property type="match status" value="1"/>
</dbReference>
<evidence type="ECO:0000256" key="4">
    <source>
        <dbReference type="ARBA" id="ARBA00023136"/>
    </source>
</evidence>
<sequence>AAEQTEPCYANLELQTRPLSGKPIQPTRVEVEYSTVTPARALALALWGHEMVKRGFLSERQELDSGLCFPGCLSIRGPESVRGQERESVSVKCRYDSKWESHKKWWCRGAWWASCRILVQTQGSGREEKGDRVSIRDDQRNRSFTVTLQELRQDDADTYWCGIERPGTDLGAQIKVTVGPRQKRKVGVSESEREREQGTDGWGGRGRDQDKASLPSPAAYRIPEVSPRPLRTHYMLLAFLKVPFLLGLVGAVLWLEERRRDVAEPQGQPIYANLSSELLTRDTRV</sequence>
<keyword evidence="5" id="KW-1015">Disulfide bond</keyword>
<evidence type="ECO:0000313" key="10">
    <source>
        <dbReference type="Proteomes" id="UP000242450"/>
    </source>
</evidence>
<feature type="region of interest" description="Disordered" evidence="6">
    <location>
        <begin position="181"/>
        <end position="220"/>
    </location>
</feature>
<comment type="subcellular location">
    <subcellularLocation>
        <location evidence="1">Membrane</location>
    </subcellularLocation>
</comment>
<evidence type="ECO:0000313" key="9">
    <source>
        <dbReference type="EMBL" id="OWK15422.1"/>
    </source>
</evidence>
<dbReference type="Pfam" id="PF07686">
    <property type="entry name" value="V-set"/>
    <property type="match status" value="1"/>
</dbReference>
<dbReference type="InterPro" id="IPR003599">
    <property type="entry name" value="Ig_sub"/>
</dbReference>
<dbReference type="PANTHER" id="PTHR11860">
    <property type="entry name" value="POLYMERIC-IMMUNOGLOBULIN RECEPTOR"/>
    <property type="match status" value="1"/>
</dbReference>
<feature type="domain" description="Ig-like" evidence="8">
    <location>
        <begin position="70"/>
        <end position="177"/>
    </location>
</feature>
<protein>
    <recommendedName>
        <fullName evidence="8">Ig-like domain-containing protein</fullName>
    </recommendedName>
</protein>
<dbReference type="EMBL" id="MKHE01000005">
    <property type="protein sequence ID" value="OWK15422.1"/>
    <property type="molecule type" value="Genomic_DNA"/>
</dbReference>
<evidence type="ECO:0000259" key="8">
    <source>
        <dbReference type="PROSITE" id="PS50835"/>
    </source>
</evidence>
<evidence type="ECO:0000256" key="3">
    <source>
        <dbReference type="ARBA" id="ARBA00022729"/>
    </source>
</evidence>
<evidence type="ECO:0000256" key="7">
    <source>
        <dbReference type="SAM" id="Phobius"/>
    </source>
</evidence>
<keyword evidence="2 7" id="KW-0812">Transmembrane</keyword>
<evidence type="ECO:0000256" key="2">
    <source>
        <dbReference type="ARBA" id="ARBA00022692"/>
    </source>
</evidence>
<gene>
    <name evidence="9" type="ORF">Celaphus_00001666</name>
</gene>
<evidence type="ECO:0000256" key="6">
    <source>
        <dbReference type="SAM" id="MobiDB-lite"/>
    </source>
</evidence>
<keyword evidence="3" id="KW-0732">Signal</keyword>
<accession>A0A212DB45</accession>
<organism evidence="9 10">
    <name type="scientific">Cervus elaphus hippelaphus</name>
    <name type="common">European red deer</name>
    <dbReference type="NCBI Taxonomy" id="46360"/>
    <lineage>
        <taxon>Eukaryota</taxon>
        <taxon>Metazoa</taxon>
        <taxon>Chordata</taxon>
        <taxon>Craniata</taxon>
        <taxon>Vertebrata</taxon>
        <taxon>Euteleostomi</taxon>
        <taxon>Mammalia</taxon>
        <taxon>Eutheria</taxon>
        <taxon>Laurasiatheria</taxon>
        <taxon>Artiodactyla</taxon>
        <taxon>Ruminantia</taxon>
        <taxon>Pecora</taxon>
        <taxon>Cervidae</taxon>
        <taxon>Cervinae</taxon>
        <taxon>Cervus</taxon>
    </lineage>
</organism>
<feature type="non-terminal residue" evidence="9">
    <location>
        <position position="1"/>
    </location>
</feature>
<dbReference type="PROSITE" id="PS50835">
    <property type="entry name" value="IG_LIKE"/>
    <property type="match status" value="1"/>
</dbReference>
<comment type="caution">
    <text evidence="9">The sequence shown here is derived from an EMBL/GenBank/DDBJ whole genome shotgun (WGS) entry which is preliminary data.</text>
</comment>
<proteinExistence type="predicted"/>
<dbReference type="CDD" id="cd05716">
    <property type="entry name" value="IgV_pIgR_like"/>
    <property type="match status" value="1"/>
</dbReference>
<dbReference type="SMART" id="SM00409">
    <property type="entry name" value="IG"/>
    <property type="match status" value="1"/>
</dbReference>
<keyword evidence="4 7" id="KW-0472">Membrane</keyword>
<dbReference type="AlphaFoldDB" id="A0A212DB45"/>
<dbReference type="OrthoDB" id="8920197at2759"/>
<dbReference type="Gene3D" id="2.60.40.10">
    <property type="entry name" value="Immunoglobulins"/>
    <property type="match status" value="1"/>
</dbReference>
<dbReference type="GO" id="GO:0005886">
    <property type="term" value="C:plasma membrane"/>
    <property type="evidence" value="ECO:0007669"/>
    <property type="project" value="TreeGrafter"/>
</dbReference>
<dbReference type="InterPro" id="IPR036179">
    <property type="entry name" value="Ig-like_dom_sf"/>
</dbReference>
<feature type="transmembrane region" description="Helical" evidence="7">
    <location>
        <begin position="234"/>
        <end position="255"/>
    </location>
</feature>
<keyword evidence="7" id="KW-1133">Transmembrane helix</keyword>
<dbReference type="GO" id="GO:0004888">
    <property type="term" value="F:transmembrane signaling receptor activity"/>
    <property type="evidence" value="ECO:0007669"/>
    <property type="project" value="TreeGrafter"/>
</dbReference>
<evidence type="ECO:0000256" key="5">
    <source>
        <dbReference type="ARBA" id="ARBA00023157"/>
    </source>
</evidence>
<dbReference type="InterPro" id="IPR013783">
    <property type="entry name" value="Ig-like_fold"/>
</dbReference>
<name>A0A212DB45_CEREH</name>